<dbReference type="EMBL" id="VVIM01000001">
    <property type="protein sequence ID" value="KAB0804382.1"/>
    <property type="molecule type" value="Genomic_DNA"/>
</dbReference>
<sequence length="492" mass="56718">MAHRQDYSGTFPGNSYNDLCNSFDKVQLRNASKDCLLTDYCDIRSRLLLLQNDEMDLSVPSKLGDIVQLLRRFIQEAPRHVRKNKEHLEDVYKMLIFLHNYISRHIKVYKKFPLTQELLSVLISYVELEYEVLYCPKNYSSQYQDQVESRILTFLLTILHDPSTVKRECFVKPSPVDYCAIKALYVVKSVKSEYKRNRSLIENLMSKLLQKLNVWDKMNEIREQTDAFNLGNLMRVPKLQQISRYLQKCNVLKDDAATSEEEEVVEITSPLRGAYEDIVAIDLVDKARLSRKSLIPEQINVQSRRNSNSRLNLHSTTSRRERVICVSDDDSDVEFVPDVASGTVINVDDYDPLVPNERIKSDCAIEACESTFAEREEAVKCLEPPIDTTNSQANVTNLLDKEENAQGVSQILTRCEPSAVDDGTITTTEDVTTHATTEANQHTMFDENLEHNENEEQSSIPKENTRDNDLQIYTKSTMILKSIYQKRVHRLK</sequence>
<keyword evidence="2" id="KW-1185">Reference proteome</keyword>
<protein>
    <submittedName>
        <fullName evidence="1">Uncharacterized protein</fullName>
    </submittedName>
</protein>
<dbReference type="Proteomes" id="UP000327044">
    <property type="component" value="Unassembled WGS sequence"/>
</dbReference>
<organism evidence="1 2">
    <name type="scientific">Photinus pyralis</name>
    <name type="common">Common eastern firefly</name>
    <name type="synonym">Lampyris pyralis</name>
    <dbReference type="NCBI Taxonomy" id="7054"/>
    <lineage>
        <taxon>Eukaryota</taxon>
        <taxon>Metazoa</taxon>
        <taxon>Ecdysozoa</taxon>
        <taxon>Arthropoda</taxon>
        <taxon>Hexapoda</taxon>
        <taxon>Insecta</taxon>
        <taxon>Pterygota</taxon>
        <taxon>Neoptera</taxon>
        <taxon>Endopterygota</taxon>
        <taxon>Coleoptera</taxon>
        <taxon>Polyphaga</taxon>
        <taxon>Elateriformia</taxon>
        <taxon>Elateroidea</taxon>
        <taxon>Lampyridae</taxon>
        <taxon>Lampyrinae</taxon>
        <taxon>Photinus</taxon>
    </lineage>
</organism>
<accession>A0A5N4B462</accession>
<evidence type="ECO:0000313" key="2">
    <source>
        <dbReference type="Proteomes" id="UP000327044"/>
    </source>
</evidence>
<gene>
    <name evidence="1" type="ORF">PPYR_01352</name>
</gene>
<name>A0A5N4B462_PHOPY</name>
<reference evidence="1 2" key="1">
    <citation type="journal article" date="2018" name="Elife">
        <title>Firefly genomes illuminate parallel origins of bioluminescence in beetles.</title>
        <authorList>
            <person name="Fallon T.R."/>
            <person name="Lower S.E."/>
            <person name="Chang C.H."/>
            <person name="Bessho-Uehara M."/>
            <person name="Martin G.J."/>
            <person name="Bewick A.J."/>
            <person name="Behringer M."/>
            <person name="Debat H.J."/>
            <person name="Wong I."/>
            <person name="Day J.C."/>
            <person name="Suvorov A."/>
            <person name="Silva C.J."/>
            <person name="Stanger-Hall K.F."/>
            <person name="Hall D.W."/>
            <person name="Schmitz R.J."/>
            <person name="Nelson D.R."/>
            <person name="Lewis S.M."/>
            <person name="Shigenobu S."/>
            <person name="Bybee S.M."/>
            <person name="Larracuente A.M."/>
            <person name="Oba Y."/>
            <person name="Weng J.K."/>
        </authorList>
    </citation>
    <scope>NUCLEOTIDE SEQUENCE [LARGE SCALE GENOMIC DNA]</scope>
    <source>
        <strain evidence="1">1611_PpyrPB1</strain>
        <tissue evidence="1">Whole body</tissue>
    </source>
</reference>
<comment type="caution">
    <text evidence="1">The sequence shown here is derived from an EMBL/GenBank/DDBJ whole genome shotgun (WGS) entry which is preliminary data.</text>
</comment>
<proteinExistence type="predicted"/>
<dbReference type="InParanoid" id="A0A5N4B462"/>
<evidence type="ECO:0000313" key="1">
    <source>
        <dbReference type="EMBL" id="KAB0804382.1"/>
    </source>
</evidence>
<dbReference type="AlphaFoldDB" id="A0A5N4B462"/>